<feature type="compositionally biased region" description="Basic and acidic residues" evidence="2">
    <location>
        <begin position="440"/>
        <end position="460"/>
    </location>
</feature>
<evidence type="ECO:0000256" key="1">
    <source>
        <dbReference type="SAM" id="Coils"/>
    </source>
</evidence>
<keyword evidence="1" id="KW-0175">Coiled coil</keyword>
<feature type="compositionally biased region" description="Polar residues" evidence="2">
    <location>
        <begin position="723"/>
        <end position="735"/>
    </location>
</feature>
<feature type="region of interest" description="Disordered" evidence="2">
    <location>
        <begin position="592"/>
        <end position="784"/>
    </location>
</feature>
<feature type="compositionally biased region" description="Polar residues" evidence="2">
    <location>
        <begin position="632"/>
        <end position="641"/>
    </location>
</feature>
<feature type="compositionally biased region" description="Polar residues" evidence="2">
    <location>
        <begin position="497"/>
        <end position="514"/>
    </location>
</feature>
<dbReference type="Proteomes" id="UP001203297">
    <property type="component" value="Unassembled WGS sequence"/>
</dbReference>
<keyword evidence="4" id="KW-1185">Reference proteome</keyword>
<gene>
    <name evidence="3" type="ORF">B0F90DRAFT_1686126</name>
</gene>
<feature type="compositionally biased region" description="Pro residues" evidence="2">
    <location>
        <begin position="698"/>
        <end position="721"/>
    </location>
</feature>
<comment type="caution">
    <text evidence="3">The sequence shown here is derived from an EMBL/GenBank/DDBJ whole genome shotgun (WGS) entry which is preliminary data.</text>
</comment>
<evidence type="ECO:0000313" key="4">
    <source>
        <dbReference type="Proteomes" id="UP001203297"/>
    </source>
</evidence>
<protein>
    <submittedName>
        <fullName evidence="3">Uncharacterized protein</fullName>
    </submittedName>
</protein>
<evidence type="ECO:0000313" key="3">
    <source>
        <dbReference type="EMBL" id="KAI0307195.1"/>
    </source>
</evidence>
<feature type="compositionally biased region" description="Pro residues" evidence="2">
    <location>
        <begin position="745"/>
        <end position="757"/>
    </location>
</feature>
<feature type="compositionally biased region" description="Polar residues" evidence="2">
    <location>
        <begin position="593"/>
        <end position="609"/>
    </location>
</feature>
<evidence type="ECO:0000256" key="2">
    <source>
        <dbReference type="SAM" id="MobiDB-lite"/>
    </source>
</evidence>
<organism evidence="3 4">
    <name type="scientific">Multifurca ochricompacta</name>
    <dbReference type="NCBI Taxonomy" id="376703"/>
    <lineage>
        <taxon>Eukaryota</taxon>
        <taxon>Fungi</taxon>
        <taxon>Dikarya</taxon>
        <taxon>Basidiomycota</taxon>
        <taxon>Agaricomycotina</taxon>
        <taxon>Agaricomycetes</taxon>
        <taxon>Russulales</taxon>
        <taxon>Russulaceae</taxon>
        <taxon>Multifurca</taxon>
    </lineage>
</organism>
<accession>A0AAD4MBV7</accession>
<feature type="region of interest" description="Disordered" evidence="2">
    <location>
        <begin position="439"/>
        <end position="521"/>
    </location>
</feature>
<reference evidence="3" key="1">
    <citation type="journal article" date="2022" name="New Phytol.">
        <title>Evolutionary transition to the ectomycorrhizal habit in the genomes of a hyperdiverse lineage of mushroom-forming fungi.</title>
        <authorList>
            <person name="Looney B."/>
            <person name="Miyauchi S."/>
            <person name="Morin E."/>
            <person name="Drula E."/>
            <person name="Courty P.E."/>
            <person name="Kohler A."/>
            <person name="Kuo A."/>
            <person name="LaButti K."/>
            <person name="Pangilinan J."/>
            <person name="Lipzen A."/>
            <person name="Riley R."/>
            <person name="Andreopoulos W."/>
            <person name="He G."/>
            <person name="Johnson J."/>
            <person name="Nolan M."/>
            <person name="Tritt A."/>
            <person name="Barry K.W."/>
            <person name="Grigoriev I.V."/>
            <person name="Nagy L.G."/>
            <person name="Hibbett D."/>
            <person name="Henrissat B."/>
            <person name="Matheny P.B."/>
            <person name="Labbe J."/>
            <person name="Martin F.M."/>
        </authorList>
    </citation>
    <scope>NUCLEOTIDE SEQUENCE</scope>
    <source>
        <strain evidence="3">BPL690</strain>
    </source>
</reference>
<name>A0AAD4MBV7_9AGAM</name>
<feature type="region of interest" description="Disordered" evidence="2">
    <location>
        <begin position="535"/>
        <end position="559"/>
    </location>
</feature>
<sequence length="811" mass="88323">MLSMSARDAKELRRSLNDAFEKLDQSRARASHAEKLAFDMLLRVREEEEEREKAMRDASAVREDLGRYKALLDSAHGEIRRAQLLLQDQEHLRYEAEASAARARDNARQMKQRRLVDLAREQGRKMGYNEGILAGQRIGFYESQNSGYDRKAHPNDGPRFREVFDEAKYQLDNFDQSPEVRLNLSTPREPQVILAAPPATQQVQPDLQAQHDGIPVPIPGVTTLPLTVPYTPVSPPRGVQLTPSADSSSTTTLPVAPTGMHISSRAPPPMPTIPEVANTEVGTVSWTPRSPRGSPSHIQIVLAPQALARPSILPPNVPLQSGNTFEPPPRSVEDVPSGAVNGHLQGSGVHISALPSPRRGFDGLSTASDIVIPGITRSPAQEQLANAQRHIPSPLQEQFTIAPGVLGRTPGPEQERFSAAHSPRVIRTHTESVQLAGELRNPERVSDRRGGPALRREGPPKRRPIPQMPAPLAPQSGPTVAYKHEAHSAIRRRRPSDSNNNMPRDTGFNATSDPGSHWRRPSPPVIPNFLESPRMDGQHTPSHRNSHEQHLDPGVSHNLDPATTPRFVINDPPPGQVPAPRLASSPAVYDQLLPTNSYSPRASSPSPDMNVSDLPHRLSPRYPPTLYYEPKLQQQLTTTVDYEQERRASSPVLPVPSRDRRGSARLIPPPGSSSRRGSYVAGQRAATDSPHTPADALPVPPPSMSPHPSPMAFPRQIPPPQGAATSSTPKRTTSPNPLPRGSSPAPLPRASSPPLPIRSPSMRSANVRRSASDVSLPGAPGSPYMRYNPNLEADIAVLASSSAEKLKLTVP</sequence>
<proteinExistence type="predicted"/>
<feature type="coiled-coil region" evidence="1">
    <location>
        <begin position="9"/>
        <end position="64"/>
    </location>
</feature>
<dbReference type="EMBL" id="WTXG01000002">
    <property type="protein sequence ID" value="KAI0307195.1"/>
    <property type="molecule type" value="Genomic_DNA"/>
</dbReference>
<dbReference type="AlphaFoldDB" id="A0AAD4MBV7"/>